<evidence type="ECO:0000313" key="2">
    <source>
        <dbReference type="EMBL" id="KAA6354446.1"/>
    </source>
</evidence>
<sequence>ELEHLKAFVVHESSVSFSFCIGASCSSSALLYVQTSELSVCLKFQRVETSQRSGTNDEIVSLPEDCLYSFGIRSVFLNFLVFHYLNWSPGIQQKQLKDALNHYGGQIMSDVNATERLRKLQVAQAWRKNPNRAWYSIFDIGSLVFCLFQLCSPLFFIFLIVKFFFCLAKHISGFNVIILVIVLPYCGGSVGVLQWSLDIFPYMADTPELFGFVWDIWFSVSKPGLEPTQWADSLFRNLANLEFSNSLGGHLNRSLNCVLII</sequence>
<organism evidence="2 3">
    <name type="scientific">Streblomastix strix</name>
    <dbReference type="NCBI Taxonomy" id="222440"/>
    <lineage>
        <taxon>Eukaryota</taxon>
        <taxon>Metamonada</taxon>
        <taxon>Preaxostyla</taxon>
        <taxon>Oxymonadida</taxon>
        <taxon>Streblomastigidae</taxon>
        <taxon>Streblomastix</taxon>
    </lineage>
</organism>
<proteinExistence type="predicted"/>
<feature type="transmembrane region" description="Helical" evidence="1">
    <location>
        <begin position="137"/>
        <end position="165"/>
    </location>
</feature>
<comment type="caution">
    <text evidence="2">The sequence shown here is derived from an EMBL/GenBank/DDBJ whole genome shotgun (WGS) entry which is preliminary data.</text>
</comment>
<dbReference type="EMBL" id="SNRW01036311">
    <property type="protein sequence ID" value="KAA6354446.1"/>
    <property type="molecule type" value="Genomic_DNA"/>
</dbReference>
<keyword evidence="1" id="KW-1133">Transmembrane helix</keyword>
<feature type="transmembrane region" description="Helical" evidence="1">
    <location>
        <begin position="171"/>
        <end position="193"/>
    </location>
</feature>
<name>A0A5J4T7M6_9EUKA</name>
<accession>A0A5J4T7M6</accession>
<keyword evidence="1" id="KW-0472">Membrane</keyword>
<dbReference type="Proteomes" id="UP000324800">
    <property type="component" value="Unassembled WGS sequence"/>
</dbReference>
<gene>
    <name evidence="2" type="ORF">EZS28_050027</name>
</gene>
<evidence type="ECO:0000256" key="1">
    <source>
        <dbReference type="SAM" id="Phobius"/>
    </source>
</evidence>
<protein>
    <submittedName>
        <fullName evidence="2">Uncharacterized protein</fullName>
    </submittedName>
</protein>
<keyword evidence="1" id="KW-0812">Transmembrane</keyword>
<dbReference type="AlphaFoldDB" id="A0A5J4T7M6"/>
<reference evidence="2 3" key="1">
    <citation type="submission" date="2019-03" db="EMBL/GenBank/DDBJ databases">
        <title>Single cell metagenomics reveals metabolic interactions within the superorganism composed of flagellate Streblomastix strix and complex community of Bacteroidetes bacteria on its surface.</title>
        <authorList>
            <person name="Treitli S.C."/>
            <person name="Kolisko M."/>
            <person name="Husnik F."/>
            <person name="Keeling P."/>
            <person name="Hampl V."/>
        </authorList>
    </citation>
    <scope>NUCLEOTIDE SEQUENCE [LARGE SCALE GENOMIC DNA]</scope>
    <source>
        <strain evidence="2">ST1C</strain>
    </source>
</reference>
<feature type="non-terminal residue" evidence="2">
    <location>
        <position position="1"/>
    </location>
</feature>
<evidence type="ECO:0000313" key="3">
    <source>
        <dbReference type="Proteomes" id="UP000324800"/>
    </source>
</evidence>